<feature type="compositionally biased region" description="Polar residues" evidence="3">
    <location>
        <begin position="784"/>
        <end position="793"/>
    </location>
</feature>
<evidence type="ECO:0000256" key="4">
    <source>
        <dbReference type="SAM" id="SignalP"/>
    </source>
</evidence>
<feature type="compositionally biased region" description="Low complexity" evidence="3">
    <location>
        <begin position="765"/>
        <end position="776"/>
    </location>
</feature>
<feature type="domain" description="Protein kinase" evidence="5">
    <location>
        <begin position="667"/>
        <end position="1070"/>
    </location>
</feature>
<dbReference type="PROSITE" id="PS50011">
    <property type="entry name" value="PROTEIN_KINASE_DOM"/>
    <property type="match status" value="1"/>
</dbReference>
<gene>
    <name evidence="6" type="ORF">PR002_g10941</name>
    <name evidence="7" type="ORF">PR003_g13795</name>
</gene>
<feature type="compositionally biased region" description="Basic and acidic residues" evidence="3">
    <location>
        <begin position="954"/>
        <end position="972"/>
    </location>
</feature>
<proteinExistence type="predicted"/>
<reference evidence="6 9" key="1">
    <citation type="submission" date="2018-09" db="EMBL/GenBank/DDBJ databases">
        <title>Genomic investigation of the strawberry pathogen Phytophthora fragariae indicates pathogenicity is determined by transcriptional variation in three key races.</title>
        <authorList>
            <person name="Adams T.M."/>
            <person name="Armitage A.D."/>
            <person name="Sobczyk M.K."/>
            <person name="Bates H.J."/>
            <person name="Dunwell J.M."/>
            <person name="Nellist C.F."/>
            <person name="Harrison R.J."/>
        </authorList>
    </citation>
    <scope>NUCLEOTIDE SEQUENCE [LARGE SCALE GENOMIC DNA]</scope>
    <source>
        <strain evidence="6 9">SCRP324</strain>
        <strain evidence="7 8">SCRP333</strain>
    </source>
</reference>
<accession>A0A6A3M7G0</accession>
<evidence type="ECO:0000313" key="6">
    <source>
        <dbReference type="EMBL" id="KAE9026338.1"/>
    </source>
</evidence>
<dbReference type="InterPro" id="IPR001245">
    <property type="entry name" value="Ser-Thr/Tyr_kinase_cat_dom"/>
</dbReference>
<evidence type="ECO:0000313" key="7">
    <source>
        <dbReference type="EMBL" id="KAE9333900.1"/>
    </source>
</evidence>
<dbReference type="AlphaFoldDB" id="A0A6A3M7G0"/>
<dbReference type="InterPro" id="IPR003591">
    <property type="entry name" value="Leu-rich_rpt_typical-subtyp"/>
</dbReference>
<protein>
    <recommendedName>
        <fullName evidence="5">Protein kinase domain-containing protein</fullName>
    </recommendedName>
</protein>
<evidence type="ECO:0000256" key="3">
    <source>
        <dbReference type="SAM" id="MobiDB-lite"/>
    </source>
</evidence>
<dbReference type="GO" id="GO:0004672">
    <property type="term" value="F:protein kinase activity"/>
    <property type="evidence" value="ECO:0007669"/>
    <property type="project" value="InterPro"/>
</dbReference>
<dbReference type="InterPro" id="IPR000719">
    <property type="entry name" value="Prot_kinase_dom"/>
</dbReference>
<dbReference type="Proteomes" id="UP000435112">
    <property type="component" value="Unassembled WGS sequence"/>
</dbReference>
<dbReference type="Pfam" id="PF07714">
    <property type="entry name" value="PK_Tyr_Ser-Thr"/>
    <property type="match status" value="1"/>
</dbReference>
<keyword evidence="2" id="KW-0677">Repeat</keyword>
<evidence type="ECO:0000256" key="1">
    <source>
        <dbReference type="ARBA" id="ARBA00022614"/>
    </source>
</evidence>
<dbReference type="GO" id="GO:0005524">
    <property type="term" value="F:ATP binding"/>
    <property type="evidence" value="ECO:0007669"/>
    <property type="project" value="InterPro"/>
</dbReference>
<keyword evidence="8" id="KW-1185">Reference proteome</keyword>
<dbReference type="Gene3D" id="3.80.10.10">
    <property type="entry name" value="Ribonuclease Inhibitor"/>
    <property type="match status" value="2"/>
</dbReference>
<dbReference type="PROSITE" id="PS00109">
    <property type="entry name" value="PROTEIN_KINASE_TYR"/>
    <property type="match status" value="1"/>
</dbReference>
<evidence type="ECO:0000313" key="8">
    <source>
        <dbReference type="Proteomes" id="UP000434957"/>
    </source>
</evidence>
<comment type="caution">
    <text evidence="6">The sequence shown here is derived from an EMBL/GenBank/DDBJ whole genome shotgun (WGS) entry which is preliminary data.</text>
</comment>
<sequence length="1077" mass="119105">MRRLCRRVLQLVGLVATAGSAECLELSGRQLTNVTASGSGSTLAFTFYVDDAVVTQLSASDLAQEKILFLQNNSLTSIPATLFQTASSLTYIDISDNPLTGIEAQSFVNMSNLQTVLCTNTEVMVLPTSLAMGCPLLNTVSFNGSTIHTVQSQALVNLPKLQYILLAQNNLSTIYGDSFVNLTALHTLDLRYNELRSIPNGLLTASSSWKALDFSHNRILEVPSGIRKAVAEGYVSFDYNELVEIHEGAFAGASEINELRLASNAIFTINSRAFSGMSALRKLNLSDNVISVVDEDAFEDIDGLQELRLAANNIHRLTLSSVPANLEVLELQENLISLMPDFPDYFLASDLVYLNMSRNYLWSIATNDALTPYTGLVTLDLSNNRIVNFSSAVFGPIMSTIEYMNFDSNLITSIPSTNFIPLVKKLLTNITLLNNPGIGWSSHVDMRNDCPNGSVFEEINLTSSTGSDVALYGCIQCVAGTFHDNSTGTCVACSEVSSRAYSEEDGATACLYCPYSSDLESDRTMCKDFECNVLCWLTLSMGIAIPGIIFSSKFLLYLIMKSSKRTRKMDIKEQEAMNDWRMGLMMHQLAEPTSPSDSLLDDEIDDDASDRGEMPFRIYDLPEETKDLVLSTLRDYFQIRKEKRWRALPPGEQEATREWNDVEWETFHMHRILSRSYHGEIFLGDYCGTQVVVKRMMTLRFEVKELADTIKDVELLGSLHHPNIVACLGTMWSDPEHLCVISEYVKGGDLAAVLEVDALDRPNFSSSSLSQTSAASGPGEENDPTPSQSTAYGMSKSSLMTRFQMALDICKALAYMHSKGISHSDLRSRNVMVTELFRCKIGDSRHHSRDDKHHATHVLLVEPPTTQSSDSEEEDGEGVRFLQPERRTSQQQAGPMLPLVAPEVLHHNSRHLHVDIYSVGILLLELWFHAYIFFQNDKPNDDFEPRSRPKKLRLSIDHEDESKSATGSKEEAASLPRTASAVQKGKVHNAAMHHFMSKLRMLANIGGTDGEADESSFGTTPTSSAASLTVSLSSSSAIVDKLSGAIEDCLHSDPKKRPTAKKLVDLFQFFLDEISAA</sequence>
<dbReference type="PANTHER" id="PTHR24366">
    <property type="entry name" value="IG(IMMUNOGLOBULIN) AND LRR(LEUCINE RICH REPEAT) DOMAINS"/>
    <property type="match status" value="1"/>
</dbReference>
<dbReference type="InterPro" id="IPR001611">
    <property type="entry name" value="Leu-rich_rpt"/>
</dbReference>
<feature type="chain" id="PRO_5033872023" description="Protein kinase domain-containing protein" evidence="4">
    <location>
        <begin position="24"/>
        <end position="1077"/>
    </location>
</feature>
<dbReference type="InterPro" id="IPR008266">
    <property type="entry name" value="Tyr_kinase_AS"/>
</dbReference>
<dbReference type="EMBL" id="QXFT01000883">
    <property type="protein sequence ID" value="KAE9333900.1"/>
    <property type="molecule type" value="Genomic_DNA"/>
</dbReference>
<dbReference type="OrthoDB" id="1055097at2759"/>
<dbReference type="PANTHER" id="PTHR24366:SF96">
    <property type="entry name" value="LEUCINE RICH REPEAT CONTAINING 53"/>
    <property type="match status" value="1"/>
</dbReference>
<dbReference type="SUPFAM" id="SSF52058">
    <property type="entry name" value="L domain-like"/>
    <property type="match status" value="2"/>
</dbReference>
<feature type="region of interest" description="Disordered" evidence="3">
    <location>
        <begin position="939"/>
        <end position="981"/>
    </location>
</feature>
<dbReference type="FunFam" id="3.80.10.10:FF:001164">
    <property type="entry name" value="GH01279p"/>
    <property type="match status" value="1"/>
</dbReference>
<dbReference type="EMBL" id="QXFU01000638">
    <property type="protein sequence ID" value="KAE9026338.1"/>
    <property type="molecule type" value="Genomic_DNA"/>
</dbReference>
<dbReference type="SMART" id="SM00369">
    <property type="entry name" value="LRR_TYP"/>
    <property type="match status" value="7"/>
</dbReference>
<dbReference type="Proteomes" id="UP000434957">
    <property type="component" value="Unassembled WGS sequence"/>
</dbReference>
<organism evidence="6 9">
    <name type="scientific">Phytophthora rubi</name>
    <dbReference type="NCBI Taxonomy" id="129364"/>
    <lineage>
        <taxon>Eukaryota</taxon>
        <taxon>Sar</taxon>
        <taxon>Stramenopiles</taxon>
        <taxon>Oomycota</taxon>
        <taxon>Peronosporomycetes</taxon>
        <taxon>Peronosporales</taxon>
        <taxon>Peronosporaceae</taxon>
        <taxon>Phytophthora</taxon>
    </lineage>
</organism>
<dbReference type="SUPFAM" id="SSF56112">
    <property type="entry name" value="Protein kinase-like (PK-like)"/>
    <property type="match status" value="1"/>
</dbReference>
<keyword evidence="4" id="KW-0732">Signal</keyword>
<dbReference type="InterPro" id="IPR032675">
    <property type="entry name" value="LRR_dom_sf"/>
</dbReference>
<dbReference type="Gene3D" id="1.10.510.10">
    <property type="entry name" value="Transferase(Phosphotransferase) domain 1"/>
    <property type="match status" value="1"/>
</dbReference>
<feature type="signal peptide" evidence="4">
    <location>
        <begin position="1"/>
        <end position="23"/>
    </location>
</feature>
<name>A0A6A3M7G0_9STRA</name>
<dbReference type="Pfam" id="PF00069">
    <property type="entry name" value="Pkinase"/>
    <property type="match status" value="1"/>
</dbReference>
<dbReference type="InterPro" id="IPR011009">
    <property type="entry name" value="Kinase-like_dom_sf"/>
</dbReference>
<evidence type="ECO:0000256" key="2">
    <source>
        <dbReference type="ARBA" id="ARBA00022737"/>
    </source>
</evidence>
<feature type="region of interest" description="Disordered" evidence="3">
    <location>
        <begin position="764"/>
        <end position="793"/>
    </location>
</feature>
<keyword evidence="1" id="KW-0433">Leucine-rich repeat</keyword>
<evidence type="ECO:0000313" key="9">
    <source>
        <dbReference type="Proteomes" id="UP000435112"/>
    </source>
</evidence>
<evidence type="ECO:0000259" key="5">
    <source>
        <dbReference type="PROSITE" id="PS50011"/>
    </source>
</evidence>
<dbReference type="Gene3D" id="3.30.200.20">
    <property type="entry name" value="Phosphorylase Kinase, domain 1"/>
    <property type="match status" value="1"/>
</dbReference>
<dbReference type="Pfam" id="PF13855">
    <property type="entry name" value="LRR_8"/>
    <property type="match status" value="3"/>
</dbReference>
<dbReference type="PROSITE" id="PS51450">
    <property type="entry name" value="LRR"/>
    <property type="match status" value="1"/>
</dbReference>